<comment type="caution">
    <text evidence="2">The sequence shown here is derived from an EMBL/GenBank/DDBJ whole genome shotgun (WGS) entry which is preliminary data.</text>
</comment>
<evidence type="ECO:0000256" key="1">
    <source>
        <dbReference type="SAM" id="MobiDB-lite"/>
    </source>
</evidence>
<dbReference type="AlphaFoldDB" id="A0A8J6H6F2"/>
<gene>
    <name evidence="2" type="ORF">GEV33_010020</name>
</gene>
<dbReference type="EMBL" id="JABDTM020025807">
    <property type="protein sequence ID" value="KAH0812770.1"/>
    <property type="molecule type" value="Genomic_DNA"/>
</dbReference>
<reference evidence="2" key="1">
    <citation type="journal article" date="2020" name="J Insects Food Feed">
        <title>The yellow mealworm (Tenebrio molitor) genome: a resource for the emerging insects as food and feed industry.</title>
        <authorList>
            <person name="Eriksson T."/>
            <person name="Andere A."/>
            <person name="Kelstrup H."/>
            <person name="Emery V."/>
            <person name="Picard C."/>
        </authorList>
    </citation>
    <scope>NUCLEOTIDE SEQUENCE</scope>
    <source>
        <strain evidence="2">Stoneville</strain>
        <tissue evidence="2">Whole head</tissue>
    </source>
</reference>
<evidence type="ECO:0000313" key="2">
    <source>
        <dbReference type="EMBL" id="KAH0812770.1"/>
    </source>
</evidence>
<keyword evidence="3" id="KW-1185">Reference proteome</keyword>
<protein>
    <submittedName>
        <fullName evidence="2">Uncharacterized protein</fullName>
    </submittedName>
</protein>
<accession>A0A8J6H6F2</accession>
<reference evidence="2" key="2">
    <citation type="submission" date="2021-08" db="EMBL/GenBank/DDBJ databases">
        <authorList>
            <person name="Eriksson T."/>
        </authorList>
    </citation>
    <scope>NUCLEOTIDE SEQUENCE</scope>
    <source>
        <strain evidence="2">Stoneville</strain>
        <tissue evidence="2">Whole head</tissue>
    </source>
</reference>
<proteinExistence type="predicted"/>
<feature type="compositionally biased region" description="Basic and acidic residues" evidence="1">
    <location>
        <begin position="178"/>
        <end position="196"/>
    </location>
</feature>
<sequence>MTRRWRKGEWYRTVKQDSEREGSEKEMMRNLDKYVRKKKLEMNVEKTKMMVFNKRKKKSEENEWKWEERKIERERKWGGDFRRRMMMFEGMEQEEVEKVQEKYLRWVLGVDRKTPGYIAREECKRNRLRVKAGKRAAKFEDKKERVRDTDGMLKRKEKEYGEEGEKEIYTTRGTELSEMDKDTDSKKEGKGSKDLDTTGNMKAVPEERECKRKKNDGEIQM</sequence>
<evidence type="ECO:0000313" key="3">
    <source>
        <dbReference type="Proteomes" id="UP000719412"/>
    </source>
</evidence>
<name>A0A8J6H6F2_TENMO</name>
<dbReference type="Proteomes" id="UP000719412">
    <property type="component" value="Unassembled WGS sequence"/>
</dbReference>
<feature type="compositionally biased region" description="Basic and acidic residues" evidence="1">
    <location>
        <begin position="137"/>
        <end position="169"/>
    </location>
</feature>
<feature type="region of interest" description="Disordered" evidence="1">
    <location>
        <begin position="134"/>
        <end position="221"/>
    </location>
</feature>
<organism evidence="2 3">
    <name type="scientific">Tenebrio molitor</name>
    <name type="common">Yellow mealworm beetle</name>
    <dbReference type="NCBI Taxonomy" id="7067"/>
    <lineage>
        <taxon>Eukaryota</taxon>
        <taxon>Metazoa</taxon>
        <taxon>Ecdysozoa</taxon>
        <taxon>Arthropoda</taxon>
        <taxon>Hexapoda</taxon>
        <taxon>Insecta</taxon>
        <taxon>Pterygota</taxon>
        <taxon>Neoptera</taxon>
        <taxon>Endopterygota</taxon>
        <taxon>Coleoptera</taxon>
        <taxon>Polyphaga</taxon>
        <taxon>Cucujiformia</taxon>
        <taxon>Tenebrionidae</taxon>
        <taxon>Tenebrio</taxon>
    </lineage>
</organism>